<reference evidence="1 2" key="2">
    <citation type="submission" date="2019-07" db="EMBL/GenBank/DDBJ databases">
        <title>Helicobacter labacensis sp. nov., Helicobacter mehlei sp. nov. and Helicobacter vulpis sp. nov., isolated from gastric mucosa of red fox (Vulpis vulpis).</title>
        <authorList>
            <person name="Kusar D."/>
            <person name="Gruntar I."/>
            <person name="Pate M."/>
            <person name="Zajc U."/>
            <person name="Ocepek M."/>
        </authorList>
    </citation>
    <scope>NUCLEOTIDE SEQUENCE [LARGE SCALE GENOMIC DNA]</scope>
    <source>
        <strain evidence="1 2">L8b</strain>
    </source>
</reference>
<evidence type="ECO:0000313" key="2">
    <source>
        <dbReference type="Proteomes" id="UP000319322"/>
    </source>
</evidence>
<evidence type="ECO:0000313" key="1">
    <source>
        <dbReference type="EMBL" id="TSA80623.1"/>
    </source>
</evidence>
<dbReference type="EMBL" id="VKGC01000025">
    <property type="protein sequence ID" value="TSA80623.1"/>
    <property type="molecule type" value="Genomic_DNA"/>
</dbReference>
<reference evidence="2" key="1">
    <citation type="submission" date="2019-07" db="EMBL/GenBank/DDBJ databases">
        <title>Helicobacter labacensis sp. nov., Helicobacter mehlei sp. nov. and Helicobacter vulpis sp. nov., isolated from gastric mucosa of red fox (Vulpis vulpis).</title>
        <authorList>
            <person name="Papic B."/>
        </authorList>
    </citation>
    <scope>NUCLEOTIDE SEQUENCE [LARGE SCALE GENOMIC DNA]</scope>
    <source>
        <strain evidence="2">L8b</strain>
    </source>
</reference>
<sequence length="347" mass="39486">MQATPSLKARDKLIQWTGDFVQKSANTYDYYEVSSDINEQQTIHMHGKSYTFLYAHAQTHLSGGQKGVSSVCVGVLFGGKLYKGFCLEGFERVVWKKNDSLIDQFSLRLLPTMPTPTTPQTSSLDVAFHLISGTFYLSRLEEKMGDQTRILYLQSRDDPSNAQKFPMAVLSVSFLERLRVHNSFSIKSPIQENSLTYLSLEGQKYALVINTSPSSSELTQSLKCVGAVQVSANLLKGSFCIFGYTHVHFSHQEDFLRFEFSDIPQNSLQHKFFITFRFDQGAFLLYQLSRQNVQINHEGVQKILKTRVIYRQDRDDPNHKALIGMDSLRADLITKLLSKCQKNGYCI</sequence>
<comment type="caution">
    <text evidence="1">The sequence shown here is derived from an EMBL/GenBank/DDBJ whole genome shotgun (WGS) entry which is preliminary data.</text>
</comment>
<name>A0A553UK94_9HELI</name>
<accession>A0A553UK94</accession>
<dbReference type="Proteomes" id="UP000319322">
    <property type="component" value="Unassembled WGS sequence"/>
</dbReference>
<organism evidence="1 2">
    <name type="scientific">Helicobacter mehlei</name>
    <dbReference type="NCBI Taxonomy" id="2316080"/>
    <lineage>
        <taxon>Bacteria</taxon>
        <taxon>Pseudomonadati</taxon>
        <taxon>Campylobacterota</taxon>
        <taxon>Epsilonproteobacteria</taxon>
        <taxon>Campylobacterales</taxon>
        <taxon>Helicobacteraceae</taxon>
        <taxon>Helicobacter</taxon>
    </lineage>
</organism>
<keyword evidence="2" id="KW-1185">Reference proteome</keyword>
<gene>
    <name evidence="1" type="ORF">FNE76_07215</name>
</gene>
<proteinExistence type="predicted"/>
<protein>
    <submittedName>
        <fullName evidence="1">Uncharacterized protein</fullName>
    </submittedName>
</protein>
<dbReference type="AlphaFoldDB" id="A0A553UK94"/>